<dbReference type="GeneID" id="28769847"/>
<gene>
    <name evidence="1" type="ORF">CC84DRAFT_459240</name>
</gene>
<keyword evidence="2" id="KW-1185">Reference proteome</keyword>
<sequence>MRYALGIHHPYSRRTESIVRRFIRVYYLEFNMQQTFCFVNGTHVDKLTKKRMRRHVMMGKNAGRTIKRKSRIDVPPHQVANMTAVSSVALRQEPVFDRFAYLDNYKPDNIYNNVLSGLSFPVKITPQFAEIVSNFFLFIAHKLYPVALGISIEKSKYTLLSILMSDKAAFYCNIALMQACNELFLGDGEKSPAAIYHLSNSLKYVRERLESEEALSDSTMGMVMSLITQEQCRQQHKAARIHMDGLAQMIKLRGGLESLEGCLPILLKACKTDLMYALQCEDTPRFHRSHMPQIISTLHSLDLPFNREAARKQVQHPNLDSALLDVLIDVICATTLFNDLHSTRKVDLYFFQEILVDYCYRLLAIPHLHSPQTLEDAYHVGLKIFMMSLFLQVGSQRIMNYDNVTERLKMVLESDILDGENELRFWLLMMGGVWVADNEDVEWLVLVKHAQTRKMGLGSWSEAKQIVEMWPWIGRLHDAPGKLFWDRTRR</sequence>
<dbReference type="AlphaFoldDB" id="A0A177CR56"/>
<proteinExistence type="predicted"/>
<name>A0A177CR56_9PLEO</name>
<dbReference type="OrthoDB" id="4158087at2759"/>
<dbReference type="EMBL" id="KV441549">
    <property type="protein sequence ID" value="OAG10003.1"/>
    <property type="molecule type" value="Genomic_DNA"/>
</dbReference>
<evidence type="ECO:0008006" key="3">
    <source>
        <dbReference type="Google" id="ProtNLM"/>
    </source>
</evidence>
<dbReference type="PANTHER" id="PTHR37540">
    <property type="entry name" value="TRANSCRIPTION FACTOR (ACR-2), PUTATIVE-RELATED-RELATED"/>
    <property type="match status" value="1"/>
</dbReference>
<dbReference type="InParanoid" id="A0A177CR56"/>
<dbReference type="RefSeq" id="XP_018040368.1">
    <property type="nucleotide sequence ID" value="XM_018186361.1"/>
</dbReference>
<reference evidence="1 2" key="1">
    <citation type="submission" date="2016-05" db="EMBL/GenBank/DDBJ databases">
        <title>Comparative analysis of secretome profiles of manganese(II)-oxidizing ascomycete fungi.</title>
        <authorList>
            <consortium name="DOE Joint Genome Institute"/>
            <person name="Zeiner C.A."/>
            <person name="Purvine S.O."/>
            <person name="Zink E.M."/>
            <person name="Wu S."/>
            <person name="Pasa-Tolic L."/>
            <person name="Chaput D.L."/>
            <person name="Haridas S."/>
            <person name="Grigoriev I.V."/>
            <person name="Santelli C.M."/>
            <person name="Hansel C.M."/>
        </authorList>
    </citation>
    <scope>NUCLEOTIDE SEQUENCE [LARGE SCALE GENOMIC DNA]</scope>
    <source>
        <strain evidence="1 2">AP3s5-JAC2a</strain>
    </source>
</reference>
<evidence type="ECO:0000313" key="2">
    <source>
        <dbReference type="Proteomes" id="UP000077069"/>
    </source>
</evidence>
<dbReference type="PANTHER" id="PTHR37540:SF9">
    <property type="entry name" value="ZN(2)-C6 FUNGAL-TYPE DOMAIN-CONTAINING PROTEIN"/>
    <property type="match status" value="1"/>
</dbReference>
<dbReference type="InterPro" id="IPR021858">
    <property type="entry name" value="Fun_TF"/>
</dbReference>
<organism evidence="1 2">
    <name type="scientific">Paraphaeosphaeria sporulosa</name>
    <dbReference type="NCBI Taxonomy" id="1460663"/>
    <lineage>
        <taxon>Eukaryota</taxon>
        <taxon>Fungi</taxon>
        <taxon>Dikarya</taxon>
        <taxon>Ascomycota</taxon>
        <taxon>Pezizomycotina</taxon>
        <taxon>Dothideomycetes</taxon>
        <taxon>Pleosporomycetidae</taxon>
        <taxon>Pleosporales</taxon>
        <taxon>Massarineae</taxon>
        <taxon>Didymosphaeriaceae</taxon>
        <taxon>Paraphaeosphaeria</taxon>
    </lineage>
</organism>
<evidence type="ECO:0000313" key="1">
    <source>
        <dbReference type="EMBL" id="OAG10003.1"/>
    </source>
</evidence>
<dbReference type="STRING" id="1460663.A0A177CR56"/>
<accession>A0A177CR56</accession>
<dbReference type="Proteomes" id="UP000077069">
    <property type="component" value="Unassembled WGS sequence"/>
</dbReference>
<protein>
    <recommendedName>
        <fullName evidence="3">Fungal-specific transcription factor domain-containing protein</fullName>
    </recommendedName>
</protein>
<dbReference type="Pfam" id="PF11951">
    <property type="entry name" value="Fungal_trans_2"/>
    <property type="match status" value="1"/>
</dbReference>